<dbReference type="Proteomes" id="UP000199533">
    <property type="component" value="Unassembled WGS sequence"/>
</dbReference>
<evidence type="ECO:0000313" key="2">
    <source>
        <dbReference type="Proteomes" id="UP000199533"/>
    </source>
</evidence>
<proteinExistence type="predicted"/>
<evidence type="ECO:0000313" key="1">
    <source>
        <dbReference type="EMBL" id="SFK18483.1"/>
    </source>
</evidence>
<protein>
    <submittedName>
        <fullName evidence="1">Uncharacterized protein</fullName>
    </submittedName>
</protein>
<sequence length="69" mass="7901">MQWQTDLAVSFVKRAQVETYVQKTLLKDALTILQKLHNAHRLDHEKQGWISDIENALLEIAAGDVEAEE</sequence>
<dbReference type="RefSeq" id="WP_090696587.1">
    <property type="nucleotide sequence ID" value="NZ_FOSP01000001.1"/>
</dbReference>
<gene>
    <name evidence="1" type="ORF">SAMN05216302_1001275</name>
</gene>
<dbReference type="EMBL" id="FOSP01000001">
    <property type="protein sequence ID" value="SFK18483.1"/>
    <property type="molecule type" value="Genomic_DNA"/>
</dbReference>
<reference evidence="2" key="1">
    <citation type="submission" date="2016-10" db="EMBL/GenBank/DDBJ databases">
        <authorList>
            <person name="Varghese N."/>
            <person name="Submissions S."/>
        </authorList>
    </citation>
    <scope>NUCLEOTIDE SEQUENCE [LARGE SCALE GENOMIC DNA]</scope>
    <source>
        <strain evidence="2">Nm69</strain>
    </source>
</reference>
<dbReference type="AlphaFoldDB" id="A0A1I3XG34"/>
<organism evidence="1 2">
    <name type="scientific">Nitrosomonas aestuarii</name>
    <dbReference type="NCBI Taxonomy" id="52441"/>
    <lineage>
        <taxon>Bacteria</taxon>
        <taxon>Pseudomonadati</taxon>
        <taxon>Pseudomonadota</taxon>
        <taxon>Betaproteobacteria</taxon>
        <taxon>Nitrosomonadales</taxon>
        <taxon>Nitrosomonadaceae</taxon>
        <taxon>Nitrosomonas</taxon>
    </lineage>
</organism>
<name>A0A1I3XG34_9PROT</name>
<accession>A0A1I3XG34</accession>
<keyword evidence="2" id="KW-1185">Reference proteome</keyword>